<dbReference type="NCBIfam" id="TIGR00208">
    <property type="entry name" value="fliS"/>
    <property type="match status" value="1"/>
</dbReference>
<dbReference type="SUPFAM" id="SSF101116">
    <property type="entry name" value="Flagellar export chaperone FliS"/>
    <property type="match status" value="1"/>
</dbReference>
<dbReference type="RefSeq" id="WP_014456725.1">
    <property type="nucleotide sequence ID" value="NC_017098.1"/>
</dbReference>
<accession>U3GJI9</accession>
<comment type="similarity">
    <text evidence="2 6">Belongs to the FliS family.</text>
</comment>
<dbReference type="OrthoDB" id="1524959at2"/>
<evidence type="ECO:0000256" key="3">
    <source>
        <dbReference type="ARBA" id="ARBA00022490"/>
    </source>
</evidence>
<evidence type="ECO:0000256" key="6">
    <source>
        <dbReference type="PIRNR" id="PIRNR039090"/>
    </source>
</evidence>
<dbReference type="KEGG" id="sfc:Spiaf_2718"/>
<evidence type="ECO:0000256" key="2">
    <source>
        <dbReference type="ARBA" id="ARBA00008787"/>
    </source>
</evidence>
<organism evidence="7 8">
    <name type="scientific">Spirochaeta africana (strain ATCC 700263 / DSM 8902 / Z-7692)</name>
    <dbReference type="NCBI Taxonomy" id="889378"/>
    <lineage>
        <taxon>Bacteria</taxon>
        <taxon>Pseudomonadati</taxon>
        <taxon>Spirochaetota</taxon>
        <taxon>Spirochaetia</taxon>
        <taxon>Spirochaetales</taxon>
        <taxon>Spirochaetaceae</taxon>
        <taxon>Spirochaeta</taxon>
    </lineage>
</organism>
<dbReference type="GO" id="GO:0071973">
    <property type="term" value="P:bacterial-type flagellum-dependent cell motility"/>
    <property type="evidence" value="ECO:0007669"/>
    <property type="project" value="TreeGrafter"/>
</dbReference>
<keyword evidence="3 6" id="KW-0963">Cytoplasm</keyword>
<dbReference type="eggNOG" id="COG1516">
    <property type="taxonomic scope" value="Bacteria"/>
</dbReference>
<keyword evidence="8" id="KW-1185">Reference proteome</keyword>
<dbReference type="PIRSF" id="PIRSF039090">
    <property type="entry name" value="Flis"/>
    <property type="match status" value="1"/>
</dbReference>
<evidence type="ECO:0000256" key="1">
    <source>
        <dbReference type="ARBA" id="ARBA00004514"/>
    </source>
</evidence>
<evidence type="ECO:0000313" key="8">
    <source>
        <dbReference type="Proteomes" id="UP000007383"/>
    </source>
</evidence>
<keyword evidence="5" id="KW-0143">Chaperone</keyword>
<gene>
    <name evidence="7" type="ordered locus">Spiaf_2718</name>
</gene>
<dbReference type="PATRIC" id="fig|889378.3.peg.2691"/>
<evidence type="ECO:0000313" key="7">
    <source>
        <dbReference type="EMBL" id="AFG38743.1"/>
    </source>
</evidence>
<evidence type="ECO:0000256" key="4">
    <source>
        <dbReference type="ARBA" id="ARBA00022795"/>
    </source>
</evidence>
<dbReference type="GO" id="GO:0044780">
    <property type="term" value="P:bacterial-type flagellum assembly"/>
    <property type="evidence" value="ECO:0007669"/>
    <property type="project" value="InterPro"/>
</dbReference>
<proteinExistence type="inferred from homology"/>
<dbReference type="Proteomes" id="UP000007383">
    <property type="component" value="Chromosome"/>
</dbReference>
<keyword evidence="4 6" id="KW-1005">Bacterial flagellum biogenesis</keyword>
<dbReference type="CDD" id="cd16098">
    <property type="entry name" value="FliS"/>
    <property type="match status" value="1"/>
</dbReference>
<evidence type="ECO:0000256" key="5">
    <source>
        <dbReference type="ARBA" id="ARBA00023186"/>
    </source>
</evidence>
<dbReference type="PANTHER" id="PTHR34773:SF1">
    <property type="entry name" value="FLAGELLAR SECRETION CHAPERONE FLIS"/>
    <property type="match status" value="1"/>
</dbReference>
<dbReference type="Pfam" id="PF02561">
    <property type="entry name" value="FliS"/>
    <property type="match status" value="1"/>
</dbReference>
<reference evidence="8" key="1">
    <citation type="journal article" date="2013" name="Stand. Genomic Sci.">
        <title>Complete genome sequence of the halophilic bacterium Spirochaeta africana type strain (Z-7692(T)) from the alkaline Lake Magadi in the East African Rift.</title>
        <authorList>
            <person name="Liolos K."/>
            <person name="Abt B."/>
            <person name="Scheuner C."/>
            <person name="Teshima H."/>
            <person name="Held B."/>
            <person name="Lapidus A."/>
            <person name="Nolan M."/>
            <person name="Lucas S."/>
            <person name="Deshpande S."/>
            <person name="Cheng J.F."/>
            <person name="Tapia R."/>
            <person name="Goodwin L.A."/>
            <person name="Pitluck S."/>
            <person name="Pagani I."/>
            <person name="Ivanova N."/>
            <person name="Mavromatis K."/>
            <person name="Mikhailova N."/>
            <person name="Huntemann M."/>
            <person name="Pati A."/>
            <person name="Chen A."/>
            <person name="Palaniappan K."/>
            <person name="Land M."/>
            <person name="Rohde M."/>
            <person name="Tindall B.J."/>
            <person name="Detter J.C."/>
            <person name="Goker M."/>
            <person name="Bristow J."/>
            <person name="Eisen J.A."/>
            <person name="Markowitz V."/>
            <person name="Hugenholtz P."/>
            <person name="Woyke T."/>
            <person name="Klenk H.P."/>
            <person name="Kyrpides N.C."/>
        </authorList>
    </citation>
    <scope>NUCLEOTIDE SEQUENCE</scope>
    <source>
        <strain evidence="8">ATCC 700263 / DSM 8902 / Z-7692</strain>
    </source>
</reference>
<dbReference type="InterPro" id="IPR003713">
    <property type="entry name" value="FliS"/>
</dbReference>
<dbReference type="STRING" id="889378.Spiaf_2718"/>
<keyword evidence="7" id="KW-0969">Cilium</keyword>
<dbReference type="Gene3D" id="1.20.120.340">
    <property type="entry name" value="Flagellar protein FliS"/>
    <property type="match status" value="1"/>
</dbReference>
<protein>
    <recommendedName>
        <fullName evidence="6">Flagellar secretion chaperone FliS</fullName>
    </recommendedName>
</protein>
<dbReference type="GO" id="GO:0005829">
    <property type="term" value="C:cytosol"/>
    <property type="evidence" value="ECO:0007669"/>
    <property type="project" value="UniProtKB-SubCell"/>
</dbReference>
<comment type="subcellular location">
    <subcellularLocation>
        <location evidence="1 6">Cytoplasm</location>
        <location evidence="1 6">Cytosol</location>
    </subcellularLocation>
</comment>
<dbReference type="InterPro" id="IPR036584">
    <property type="entry name" value="FliS_sf"/>
</dbReference>
<sequence>MGYSRNALNAYKETRVRTASRGQLIVMLYDEAIRQIDAAMELLEGDSLRYDTVNEALTKAKDCITELMVSVDFEQGGEIAQNLFSLYSYFGRQILEANINKDVKLLRPVRRQLHTLREAWSEIAGRSQDGAAPSGGINVAG</sequence>
<name>U3GJI9_SPIAZ</name>
<dbReference type="EMBL" id="CP003282">
    <property type="protein sequence ID" value="AFG38743.1"/>
    <property type="molecule type" value="Genomic_DNA"/>
</dbReference>
<dbReference type="PANTHER" id="PTHR34773">
    <property type="entry name" value="FLAGELLAR SECRETION CHAPERONE FLIS"/>
    <property type="match status" value="1"/>
</dbReference>
<keyword evidence="7" id="KW-0966">Cell projection</keyword>
<dbReference type="AlphaFoldDB" id="U3GJI9"/>
<dbReference type="HOGENOM" id="CLU_080373_3_0_12"/>
<keyword evidence="7" id="KW-0282">Flagellum</keyword>